<evidence type="ECO:0000256" key="1">
    <source>
        <dbReference type="ARBA" id="ARBA00023015"/>
    </source>
</evidence>
<dbReference type="PANTHER" id="PTHR46621">
    <property type="entry name" value="SNRNA-ACTIVATING PROTEIN COMPLEX SUBUNIT 4"/>
    <property type="match status" value="1"/>
</dbReference>
<dbReference type="SUPFAM" id="SSF46689">
    <property type="entry name" value="Homeodomain-like"/>
    <property type="match status" value="2"/>
</dbReference>
<dbReference type="PROSITE" id="PS51293">
    <property type="entry name" value="SANT"/>
    <property type="match status" value="1"/>
</dbReference>
<dbReference type="OrthoDB" id="2143914at2759"/>
<feature type="region of interest" description="Disordered" evidence="5">
    <location>
        <begin position="207"/>
        <end position="230"/>
    </location>
</feature>
<keyword evidence="3" id="KW-0804">Transcription</keyword>
<dbReference type="VEuPathDB" id="TrichDB:TVAG_237000"/>
<feature type="domain" description="Myb-like" evidence="6">
    <location>
        <begin position="152"/>
        <end position="203"/>
    </location>
</feature>
<evidence type="ECO:0000256" key="3">
    <source>
        <dbReference type="ARBA" id="ARBA00023163"/>
    </source>
</evidence>
<evidence type="ECO:0000259" key="7">
    <source>
        <dbReference type="PROSITE" id="PS51293"/>
    </source>
</evidence>
<feature type="domain" description="Myb-like" evidence="6">
    <location>
        <begin position="99"/>
        <end position="151"/>
    </location>
</feature>
<dbReference type="Proteomes" id="UP000001542">
    <property type="component" value="Unassembled WGS sequence"/>
</dbReference>
<reference evidence="9" key="1">
    <citation type="submission" date="2006-10" db="EMBL/GenBank/DDBJ databases">
        <authorList>
            <person name="Amadeo P."/>
            <person name="Zhao Q."/>
            <person name="Wortman J."/>
            <person name="Fraser-Liggett C."/>
            <person name="Carlton J."/>
        </authorList>
    </citation>
    <scope>NUCLEOTIDE SEQUENCE</scope>
    <source>
        <strain evidence="9">G3</strain>
    </source>
</reference>
<evidence type="ECO:0000313" key="10">
    <source>
        <dbReference type="Proteomes" id="UP000001542"/>
    </source>
</evidence>
<dbReference type="GO" id="GO:0006355">
    <property type="term" value="P:regulation of DNA-templated transcription"/>
    <property type="evidence" value="ECO:0000318"/>
    <property type="project" value="GO_Central"/>
</dbReference>
<dbReference type="PANTHER" id="PTHR46621:SF1">
    <property type="entry name" value="SNRNA-ACTIVATING PROTEIN COMPLEX SUBUNIT 4"/>
    <property type="match status" value="1"/>
</dbReference>
<dbReference type="KEGG" id="tva:5467244"/>
<dbReference type="InterPro" id="IPR009057">
    <property type="entry name" value="Homeodomain-like_sf"/>
</dbReference>
<keyword evidence="10" id="KW-1185">Reference proteome</keyword>
<proteinExistence type="predicted"/>
<dbReference type="GO" id="GO:0000978">
    <property type="term" value="F:RNA polymerase II cis-regulatory region sequence-specific DNA binding"/>
    <property type="evidence" value="ECO:0000318"/>
    <property type="project" value="GO_Central"/>
</dbReference>
<dbReference type="STRING" id="5722.A2DCQ0"/>
<feature type="domain" description="SANT" evidence="7">
    <location>
        <begin position="155"/>
        <end position="207"/>
    </location>
</feature>
<name>A2DCQ0_TRIV3</name>
<dbReference type="Gene3D" id="1.10.10.60">
    <property type="entry name" value="Homeodomain-like"/>
    <property type="match status" value="2"/>
</dbReference>
<keyword evidence="4" id="KW-0539">Nucleus</keyword>
<protein>
    <submittedName>
        <fullName evidence="9">Myb-like DNA-binding domain containing protein</fullName>
    </submittedName>
</protein>
<dbReference type="eggNOG" id="KOG0048">
    <property type="taxonomic scope" value="Eukaryota"/>
</dbReference>
<feature type="domain" description="HTH myb-type" evidence="8">
    <location>
        <begin position="152"/>
        <end position="207"/>
    </location>
</feature>
<feature type="region of interest" description="Disordered" evidence="5">
    <location>
        <begin position="82"/>
        <end position="104"/>
    </location>
</feature>
<dbReference type="EMBL" id="DS113188">
    <property type="protein sequence ID" value="EAY21674.1"/>
    <property type="molecule type" value="Genomic_DNA"/>
</dbReference>
<organism evidence="9 10">
    <name type="scientific">Trichomonas vaginalis (strain ATCC PRA-98 / G3)</name>
    <dbReference type="NCBI Taxonomy" id="412133"/>
    <lineage>
        <taxon>Eukaryota</taxon>
        <taxon>Metamonada</taxon>
        <taxon>Parabasalia</taxon>
        <taxon>Trichomonadida</taxon>
        <taxon>Trichomonadidae</taxon>
        <taxon>Trichomonas</taxon>
    </lineage>
</organism>
<dbReference type="VEuPathDB" id="TrichDB:TVAGG3_0607420"/>
<feature type="domain" description="HTH myb-type" evidence="8">
    <location>
        <begin position="101"/>
        <end position="147"/>
    </location>
</feature>
<dbReference type="InterPro" id="IPR001005">
    <property type="entry name" value="SANT/Myb"/>
</dbReference>
<evidence type="ECO:0000313" key="9">
    <source>
        <dbReference type="EMBL" id="EAY21674.1"/>
    </source>
</evidence>
<dbReference type="CDD" id="cd00167">
    <property type="entry name" value="SANT"/>
    <property type="match status" value="2"/>
</dbReference>
<dbReference type="RefSeq" id="XP_001582660.1">
    <property type="nucleotide sequence ID" value="XM_001582610.1"/>
</dbReference>
<evidence type="ECO:0000256" key="4">
    <source>
        <dbReference type="ARBA" id="ARBA00023242"/>
    </source>
</evidence>
<dbReference type="GO" id="GO:0000981">
    <property type="term" value="F:DNA-binding transcription factor activity, RNA polymerase II-specific"/>
    <property type="evidence" value="ECO:0000318"/>
    <property type="project" value="GO_Central"/>
</dbReference>
<dbReference type="InterPro" id="IPR051575">
    <property type="entry name" value="Myb-like_DNA-bd"/>
</dbReference>
<accession>A2DCQ0</accession>
<keyword evidence="1" id="KW-0805">Transcription regulation</keyword>
<dbReference type="InParanoid" id="A2DCQ0"/>
<dbReference type="SMR" id="A2DCQ0"/>
<dbReference type="Pfam" id="PF00249">
    <property type="entry name" value="Myb_DNA-binding"/>
    <property type="match status" value="2"/>
</dbReference>
<dbReference type="SMART" id="SM00717">
    <property type="entry name" value="SANT"/>
    <property type="match status" value="2"/>
</dbReference>
<evidence type="ECO:0000259" key="8">
    <source>
        <dbReference type="PROSITE" id="PS51294"/>
    </source>
</evidence>
<evidence type="ECO:0000259" key="6">
    <source>
        <dbReference type="PROSITE" id="PS50090"/>
    </source>
</evidence>
<evidence type="ECO:0000256" key="5">
    <source>
        <dbReference type="SAM" id="MobiDB-lite"/>
    </source>
</evidence>
<evidence type="ECO:0000256" key="2">
    <source>
        <dbReference type="ARBA" id="ARBA00023125"/>
    </source>
</evidence>
<dbReference type="PROSITE" id="PS51294">
    <property type="entry name" value="HTH_MYB"/>
    <property type="match status" value="2"/>
</dbReference>
<dbReference type="AlphaFoldDB" id="A2DCQ0"/>
<reference evidence="9" key="2">
    <citation type="journal article" date="2007" name="Science">
        <title>Draft genome sequence of the sexually transmitted pathogen Trichomonas vaginalis.</title>
        <authorList>
            <person name="Carlton J.M."/>
            <person name="Hirt R.P."/>
            <person name="Silva J.C."/>
            <person name="Delcher A.L."/>
            <person name="Schatz M."/>
            <person name="Zhao Q."/>
            <person name="Wortman J.R."/>
            <person name="Bidwell S.L."/>
            <person name="Alsmark U.C.M."/>
            <person name="Besteiro S."/>
            <person name="Sicheritz-Ponten T."/>
            <person name="Noel C.J."/>
            <person name="Dacks J.B."/>
            <person name="Foster P.G."/>
            <person name="Simillion C."/>
            <person name="Van de Peer Y."/>
            <person name="Miranda-Saavedra D."/>
            <person name="Barton G.J."/>
            <person name="Westrop G.D."/>
            <person name="Mueller S."/>
            <person name="Dessi D."/>
            <person name="Fiori P.L."/>
            <person name="Ren Q."/>
            <person name="Paulsen I."/>
            <person name="Zhang H."/>
            <person name="Bastida-Corcuera F.D."/>
            <person name="Simoes-Barbosa A."/>
            <person name="Brown M.T."/>
            <person name="Hayes R.D."/>
            <person name="Mukherjee M."/>
            <person name="Okumura C.Y."/>
            <person name="Schneider R."/>
            <person name="Smith A.J."/>
            <person name="Vanacova S."/>
            <person name="Villalvazo M."/>
            <person name="Haas B.J."/>
            <person name="Pertea M."/>
            <person name="Feldblyum T.V."/>
            <person name="Utterback T.R."/>
            <person name="Shu C.L."/>
            <person name="Osoegawa K."/>
            <person name="de Jong P.J."/>
            <person name="Hrdy I."/>
            <person name="Horvathova L."/>
            <person name="Zubacova Z."/>
            <person name="Dolezal P."/>
            <person name="Malik S.B."/>
            <person name="Logsdon J.M. Jr."/>
            <person name="Henze K."/>
            <person name="Gupta A."/>
            <person name="Wang C.C."/>
            <person name="Dunne R.L."/>
            <person name="Upcroft J.A."/>
            <person name="Upcroft P."/>
            <person name="White O."/>
            <person name="Salzberg S.L."/>
            <person name="Tang P."/>
            <person name="Chiu C.-H."/>
            <person name="Lee Y.-S."/>
            <person name="Embley T.M."/>
            <person name="Coombs G.H."/>
            <person name="Mottram J.C."/>
            <person name="Tachezy J."/>
            <person name="Fraser-Liggett C.M."/>
            <person name="Johnson P.J."/>
        </authorList>
    </citation>
    <scope>NUCLEOTIDE SEQUENCE [LARGE SCALE GENOMIC DNA]</scope>
    <source>
        <strain evidence="9">G3</strain>
    </source>
</reference>
<gene>
    <name evidence="9" type="ORF">TVAG_237000</name>
</gene>
<feature type="compositionally biased region" description="Polar residues" evidence="5">
    <location>
        <begin position="84"/>
        <end position="99"/>
    </location>
</feature>
<dbReference type="InterPro" id="IPR017930">
    <property type="entry name" value="Myb_dom"/>
</dbReference>
<dbReference type="PROSITE" id="PS50090">
    <property type="entry name" value="MYB_LIKE"/>
    <property type="match status" value="2"/>
</dbReference>
<keyword evidence="2 9" id="KW-0238">DNA-binding</keyword>
<dbReference type="GO" id="GO:0005634">
    <property type="term" value="C:nucleus"/>
    <property type="evidence" value="ECO:0000318"/>
    <property type="project" value="GO_Central"/>
</dbReference>
<dbReference type="InterPro" id="IPR017884">
    <property type="entry name" value="SANT_dom"/>
</dbReference>
<sequence length="298" mass="34160">MTRNFQGQNHILEYFAAQFQDLNPDIDDMTESNLKEVLLNYMKEVIPYKQAYSLFMDKLGTSAPLDMLKSVIETDINTHEEIESSGSEFSDSLGAVSSSGRKRARPWNADEDRRLLAGILRNGTDSWSAVSEIVGETRTRAQCSQRWFRGLDPRISKKRWSPEEDKKLIDFVEEFGETAWAKIASSMGNRSDVQCRYHYQQLKKQIRKPSKHLKSQHNTSKNRVRDQKQNLSQNPIKQFDEIPAIAVNPPLVEGVIKRALPPMKPFTALLPLEPPIYLTQKMLATAYTLDAFLHHFGM</sequence>